<evidence type="ECO:0000313" key="2">
    <source>
        <dbReference type="EMBL" id="RJL35741.1"/>
    </source>
</evidence>
<evidence type="ECO:0000313" key="3">
    <source>
        <dbReference type="Proteomes" id="UP000265768"/>
    </source>
</evidence>
<feature type="region of interest" description="Disordered" evidence="1">
    <location>
        <begin position="82"/>
        <end position="104"/>
    </location>
</feature>
<reference evidence="2 3" key="1">
    <citation type="submission" date="2018-09" db="EMBL/GenBank/DDBJ databases">
        <title>YIM 75507 draft genome.</title>
        <authorList>
            <person name="Tang S."/>
            <person name="Feng Y."/>
        </authorList>
    </citation>
    <scope>NUCLEOTIDE SEQUENCE [LARGE SCALE GENOMIC DNA]</scope>
    <source>
        <strain evidence="2 3">YIM 75507</strain>
    </source>
</reference>
<keyword evidence="3" id="KW-1185">Reference proteome</keyword>
<sequence>MVAPAGAAVLPGVPELKELADVPEDADVAGWQVLSILRAKVAGMLAEARAHIAARSADATLDWLRAHGHADLAGAIFNVHHHQDPGRPGRPPRPLQGPLPRRHRRPLRPHLVEDAEIDLTHLSPAAHTAYLELAATIAAAFPRM</sequence>
<proteinExistence type="predicted"/>
<protein>
    <submittedName>
        <fullName evidence="2">Uncharacterized protein</fullName>
    </submittedName>
</protein>
<dbReference type="AlphaFoldDB" id="A0A3A4B3J3"/>
<organism evidence="2 3">
    <name type="scientific">Bailinhaonella thermotolerans</name>
    <dbReference type="NCBI Taxonomy" id="1070861"/>
    <lineage>
        <taxon>Bacteria</taxon>
        <taxon>Bacillati</taxon>
        <taxon>Actinomycetota</taxon>
        <taxon>Actinomycetes</taxon>
        <taxon>Streptosporangiales</taxon>
        <taxon>Streptosporangiaceae</taxon>
        <taxon>Bailinhaonella</taxon>
    </lineage>
</organism>
<dbReference type="EMBL" id="QZEY01000001">
    <property type="protein sequence ID" value="RJL35741.1"/>
    <property type="molecule type" value="Genomic_DNA"/>
</dbReference>
<comment type="caution">
    <text evidence="2">The sequence shown here is derived from an EMBL/GenBank/DDBJ whole genome shotgun (WGS) entry which is preliminary data.</text>
</comment>
<evidence type="ECO:0000256" key="1">
    <source>
        <dbReference type="SAM" id="MobiDB-lite"/>
    </source>
</evidence>
<gene>
    <name evidence="2" type="ORF">D5H75_02865</name>
</gene>
<name>A0A3A4B3J3_9ACTN</name>
<accession>A0A3A4B3J3</accession>
<dbReference type="Proteomes" id="UP000265768">
    <property type="component" value="Unassembled WGS sequence"/>
</dbReference>
<feature type="compositionally biased region" description="Pro residues" evidence="1">
    <location>
        <begin position="88"/>
        <end position="97"/>
    </location>
</feature>